<evidence type="ECO:0000313" key="9">
    <source>
        <dbReference type="EMBL" id="WLV24590.1"/>
    </source>
</evidence>
<dbReference type="CDD" id="cd01948">
    <property type="entry name" value="EAL"/>
    <property type="match status" value="1"/>
</dbReference>
<dbReference type="Pfam" id="PF02743">
    <property type="entry name" value="dCache_1"/>
    <property type="match status" value="1"/>
</dbReference>
<dbReference type="Pfam" id="PF00563">
    <property type="entry name" value="EAL"/>
    <property type="match status" value="1"/>
</dbReference>
<keyword evidence="3 6" id="KW-0812">Transmembrane</keyword>
<evidence type="ECO:0000259" key="7">
    <source>
        <dbReference type="PROSITE" id="PS50883"/>
    </source>
</evidence>
<keyword evidence="5 6" id="KW-0472">Membrane</keyword>
<dbReference type="InterPro" id="IPR035919">
    <property type="entry name" value="EAL_sf"/>
</dbReference>
<dbReference type="InterPro" id="IPR029787">
    <property type="entry name" value="Nucleotide_cyclase"/>
</dbReference>
<dbReference type="RefSeq" id="WP_348027774.1">
    <property type="nucleotide sequence ID" value="NZ_CP129113.1"/>
</dbReference>
<dbReference type="PANTHER" id="PTHR33121:SF70">
    <property type="entry name" value="SIGNALING PROTEIN YKOW"/>
    <property type="match status" value="1"/>
</dbReference>
<dbReference type="CDD" id="cd01949">
    <property type="entry name" value="GGDEF"/>
    <property type="match status" value="1"/>
</dbReference>
<gene>
    <name evidence="9" type="ORF">QR721_13250</name>
</gene>
<dbReference type="NCBIfam" id="TIGR00254">
    <property type="entry name" value="GGDEF"/>
    <property type="match status" value="1"/>
</dbReference>
<dbReference type="SUPFAM" id="SSF141868">
    <property type="entry name" value="EAL domain-like"/>
    <property type="match status" value="1"/>
</dbReference>
<feature type="domain" description="GGDEF" evidence="8">
    <location>
        <begin position="326"/>
        <end position="457"/>
    </location>
</feature>
<dbReference type="PROSITE" id="PS50883">
    <property type="entry name" value="EAL"/>
    <property type="match status" value="1"/>
</dbReference>
<evidence type="ECO:0000256" key="3">
    <source>
        <dbReference type="ARBA" id="ARBA00022692"/>
    </source>
</evidence>
<sequence>MKKRQFLIYMLLGFVLVGIFCFAYYNYVSTKNFVLDSVERETNEILDNFSTEVNRFSMERVAEIELIAEHVPHLMEKNNDIISFLSQQNKNMPFFTALGFITPEGKIQAADGTSFPVQQKESFKLALAGKTVFSDVFTLKQDPSQRVAAISTPIFNSKGEVIGVLSGVVNMSNLIGELVEDSNLAGTVYLLKNGEVLFTSNKKEHFTKSIPDSKQLLSTMVKIQKGSWTDHQNPWRFITYQHAMNNWVVLVDSETNPATDEISETLKFSIWLVAGTVIAIALISIYLIRLRRKEHMQTKLDLLTGLGNRVLLESNLSSKLAHSPERRITLFFIKLNRFTDLTERLGYQMSDRILYAVGKRLMSQDGRINVYRVGNEDFVLTSYQSTIQEQQRYADELLRSLEQPLQVDKNGPIWITVSIGIRSMSEYDCVNLVMQDAMFACHEAIKKGGNQIVRFTEQLAKDSEHQRLIANNLADALKNNEFYLLYQPIYSIKEDRIVSFETLMRWKSPVLGEVGPFHFIPLLEKSEAIIDVGRWLIREVAEQVLRWEKEGYDNFAVTLNVSIKQLQYEGFLSDVHAILGETGVRPERLIFEVTESIVAQNVKAAAQILQSLNEIGIKTAIDDFGTGYSSLSMLKSLPFQYMKVDRTFIIEVLNDNGESEAILLGLIEIANSLGLTTIMEGVETPEQLKILKQIGAKRIQGYLFSKPIPPEEAIKFLKKRNLLQSIIN</sequence>
<evidence type="ECO:0000259" key="8">
    <source>
        <dbReference type="PROSITE" id="PS50887"/>
    </source>
</evidence>
<dbReference type="InterPro" id="IPR001633">
    <property type="entry name" value="EAL_dom"/>
</dbReference>
<dbReference type="Pfam" id="PF00990">
    <property type="entry name" value="GGDEF"/>
    <property type="match status" value="1"/>
</dbReference>
<evidence type="ECO:0000256" key="5">
    <source>
        <dbReference type="ARBA" id="ARBA00023136"/>
    </source>
</evidence>
<comment type="subcellular location">
    <subcellularLocation>
        <location evidence="1">Cell membrane</location>
        <topology evidence="1">Multi-pass membrane protein</topology>
    </subcellularLocation>
</comment>
<keyword evidence="10" id="KW-1185">Reference proteome</keyword>
<reference evidence="9" key="1">
    <citation type="submission" date="2023-06" db="EMBL/GenBank/DDBJ databases">
        <title>A Treasure from Seagulls: Isolation and Description of Aciduricobacillus qingdaonensis gen. nov., sp. nov., a Rare Obligately Uric Acid-utilizing Member in the Family Bacillaceae.</title>
        <authorList>
            <person name="Liu W."/>
            <person name="Wang B."/>
        </authorList>
    </citation>
    <scope>NUCLEOTIDE SEQUENCE</scope>
    <source>
        <strain evidence="9">44XB</strain>
    </source>
</reference>
<dbReference type="Gene3D" id="3.30.450.20">
    <property type="entry name" value="PAS domain"/>
    <property type="match status" value="1"/>
</dbReference>
<organism evidence="9 10">
    <name type="scientific">Aciduricibacillus chroicocephali</name>
    <dbReference type="NCBI Taxonomy" id="3054939"/>
    <lineage>
        <taxon>Bacteria</taxon>
        <taxon>Bacillati</taxon>
        <taxon>Bacillota</taxon>
        <taxon>Bacilli</taxon>
        <taxon>Bacillales</taxon>
        <taxon>Bacillaceae</taxon>
        <taxon>Aciduricibacillus</taxon>
    </lineage>
</organism>
<dbReference type="PANTHER" id="PTHR33121">
    <property type="entry name" value="CYCLIC DI-GMP PHOSPHODIESTERASE PDEF"/>
    <property type="match status" value="1"/>
</dbReference>
<keyword evidence="4 6" id="KW-1133">Transmembrane helix</keyword>
<dbReference type="SMART" id="SM00052">
    <property type="entry name" value="EAL"/>
    <property type="match status" value="1"/>
</dbReference>
<evidence type="ECO:0000313" key="10">
    <source>
        <dbReference type="Proteomes" id="UP001180087"/>
    </source>
</evidence>
<dbReference type="PROSITE" id="PS50887">
    <property type="entry name" value="GGDEF"/>
    <property type="match status" value="1"/>
</dbReference>
<feature type="domain" description="EAL" evidence="7">
    <location>
        <begin position="466"/>
        <end position="721"/>
    </location>
</feature>
<feature type="transmembrane region" description="Helical" evidence="6">
    <location>
        <begin position="7"/>
        <end position="27"/>
    </location>
</feature>
<dbReference type="InterPro" id="IPR043128">
    <property type="entry name" value="Rev_trsase/Diguanyl_cyclase"/>
</dbReference>
<dbReference type="InterPro" id="IPR033479">
    <property type="entry name" value="dCache_1"/>
</dbReference>
<evidence type="ECO:0000256" key="2">
    <source>
        <dbReference type="ARBA" id="ARBA00022475"/>
    </source>
</evidence>
<feature type="transmembrane region" description="Helical" evidence="6">
    <location>
        <begin position="268"/>
        <end position="288"/>
    </location>
</feature>
<keyword evidence="2" id="KW-1003">Cell membrane</keyword>
<proteinExistence type="predicted"/>
<dbReference type="SMART" id="SM00267">
    <property type="entry name" value="GGDEF"/>
    <property type="match status" value="1"/>
</dbReference>
<evidence type="ECO:0000256" key="6">
    <source>
        <dbReference type="SAM" id="Phobius"/>
    </source>
</evidence>
<dbReference type="Gene3D" id="3.30.70.270">
    <property type="match status" value="1"/>
</dbReference>
<evidence type="ECO:0000256" key="4">
    <source>
        <dbReference type="ARBA" id="ARBA00022989"/>
    </source>
</evidence>
<accession>A0ABY9KVH9</accession>
<dbReference type="Gene3D" id="3.20.20.450">
    <property type="entry name" value="EAL domain"/>
    <property type="match status" value="1"/>
</dbReference>
<protein>
    <submittedName>
        <fullName evidence="9">EAL domain-containing protein</fullName>
    </submittedName>
</protein>
<dbReference type="InterPro" id="IPR000160">
    <property type="entry name" value="GGDEF_dom"/>
</dbReference>
<evidence type="ECO:0000256" key="1">
    <source>
        <dbReference type="ARBA" id="ARBA00004651"/>
    </source>
</evidence>
<dbReference type="InterPro" id="IPR050706">
    <property type="entry name" value="Cyclic-di-GMP_PDE-like"/>
</dbReference>
<dbReference type="Proteomes" id="UP001180087">
    <property type="component" value="Chromosome"/>
</dbReference>
<dbReference type="EMBL" id="CP129113">
    <property type="protein sequence ID" value="WLV24590.1"/>
    <property type="molecule type" value="Genomic_DNA"/>
</dbReference>
<dbReference type="SUPFAM" id="SSF55073">
    <property type="entry name" value="Nucleotide cyclase"/>
    <property type="match status" value="1"/>
</dbReference>
<name>A0ABY9KVH9_9BACI</name>